<sequence length="100" mass="10709">MVFGTVLSLTTTLSMACIYNPAQCPNGTSNAVPPPQITYGPSNQTILTHEVAILPCQFTPAPPGRDPPNVSWFHNSIPVDRGNARYSVSPSGTLKITDLR</sequence>
<gene>
    <name evidence="3" type="ORF">BOKJ2_LOCUS6681</name>
</gene>
<dbReference type="InterPro" id="IPR013783">
    <property type="entry name" value="Ig-like_fold"/>
</dbReference>
<feature type="domain" description="Ig-like" evidence="2">
    <location>
        <begin position="35"/>
        <end position="100"/>
    </location>
</feature>
<name>A0A811KP44_9BILA</name>
<dbReference type="PROSITE" id="PS50835">
    <property type="entry name" value="IG_LIKE"/>
    <property type="match status" value="1"/>
</dbReference>
<evidence type="ECO:0000313" key="4">
    <source>
        <dbReference type="Proteomes" id="UP000614601"/>
    </source>
</evidence>
<keyword evidence="1" id="KW-0732">Signal</keyword>
<dbReference type="OrthoDB" id="428111at2759"/>
<proteinExistence type="predicted"/>
<dbReference type="Proteomes" id="UP000614601">
    <property type="component" value="Unassembled WGS sequence"/>
</dbReference>
<protein>
    <recommendedName>
        <fullName evidence="2">Ig-like domain-containing protein</fullName>
    </recommendedName>
</protein>
<dbReference type="AlphaFoldDB" id="A0A811KP44"/>
<dbReference type="SUPFAM" id="SSF48726">
    <property type="entry name" value="Immunoglobulin"/>
    <property type="match status" value="1"/>
</dbReference>
<reference evidence="3" key="1">
    <citation type="submission" date="2020-09" db="EMBL/GenBank/DDBJ databases">
        <authorList>
            <person name="Kikuchi T."/>
        </authorList>
    </citation>
    <scope>NUCLEOTIDE SEQUENCE</scope>
    <source>
        <strain evidence="3">SH1</strain>
    </source>
</reference>
<feature type="signal peptide" evidence="1">
    <location>
        <begin position="1"/>
        <end position="16"/>
    </location>
</feature>
<dbReference type="EMBL" id="CAJFDH010000003">
    <property type="protein sequence ID" value="CAD5216625.1"/>
    <property type="molecule type" value="Genomic_DNA"/>
</dbReference>
<accession>A0A811KP44</accession>
<evidence type="ECO:0000256" key="1">
    <source>
        <dbReference type="SAM" id="SignalP"/>
    </source>
</evidence>
<organism evidence="3 4">
    <name type="scientific">Bursaphelenchus okinawaensis</name>
    <dbReference type="NCBI Taxonomy" id="465554"/>
    <lineage>
        <taxon>Eukaryota</taxon>
        <taxon>Metazoa</taxon>
        <taxon>Ecdysozoa</taxon>
        <taxon>Nematoda</taxon>
        <taxon>Chromadorea</taxon>
        <taxon>Rhabditida</taxon>
        <taxon>Tylenchina</taxon>
        <taxon>Tylenchomorpha</taxon>
        <taxon>Aphelenchoidea</taxon>
        <taxon>Aphelenchoididae</taxon>
        <taxon>Bursaphelenchus</taxon>
    </lineage>
</organism>
<dbReference type="InterPro" id="IPR036179">
    <property type="entry name" value="Ig-like_dom_sf"/>
</dbReference>
<dbReference type="Proteomes" id="UP000783686">
    <property type="component" value="Unassembled WGS sequence"/>
</dbReference>
<keyword evidence="4" id="KW-1185">Reference proteome</keyword>
<comment type="caution">
    <text evidence="3">The sequence shown here is derived from an EMBL/GenBank/DDBJ whole genome shotgun (WGS) entry which is preliminary data.</text>
</comment>
<dbReference type="EMBL" id="CAJFCW020000003">
    <property type="protein sequence ID" value="CAG9106301.1"/>
    <property type="molecule type" value="Genomic_DNA"/>
</dbReference>
<dbReference type="InterPro" id="IPR007110">
    <property type="entry name" value="Ig-like_dom"/>
</dbReference>
<feature type="chain" id="PRO_5044131670" description="Ig-like domain-containing protein" evidence="1">
    <location>
        <begin position="17"/>
        <end position="100"/>
    </location>
</feature>
<dbReference type="Gene3D" id="2.60.40.10">
    <property type="entry name" value="Immunoglobulins"/>
    <property type="match status" value="1"/>
</dbReference>
<evidence type="ECO:0000313" key="3">
    <source>
        <dbReference type="EMBL" id="CAD5216625.1"/>
    </source>
</evidence>
<evidence type="ECO:0000259" key="2">
    <source>
        <dbReference type="PROSITE" id="PS50835"/>
    </source>
</evidence>